<feature type="region of interest" description="Disordered" evidence="1">
    <location>
        <begin position="156"/>
        <end position="272"/>
    </location>
</feature>
<organism evidence="2 3">
    <name type="scientific">Rhipicephalus microplus</name>
    <name type="common">Cattle tick</name>
    <name type="synonym">Boophilus microplus</name>
    <dbReference type="NCBI Taxonomy" id="6941"/>
    <lineage>
        <taxon>Eukaryota</taxon>
        <taxon>Metazoa</taxon>
        <taxon>Ecdysozoa</taxon>
        <taxon>Arthropoda</taxon>
        <taxon>Chelicerata</taxon>
        <taxon>Arachnida</taxon>
        <taxon>Acari</taxon>
        <taxon>Parasitiformes</taxon>
        <taxon>Ixodida</taxon>
        <taxon>Ixodoidea</taxon>
        <taxon>Ixodidae</taxon>
        <taxon>Rhipicephalinae</taxon>
        <taxon>Rhipicephalus</taxon>
        <taxon>Boophilus</taxon>
    </lineage>
</organism>
<comment type="caution">
    <text evidence="2">The sequence shown here is derived from an EMBL/GenBank/DDBJ whole genome shotgun (WGS) entry which is preliminary data.</text>
</comment>
<protein>
    <submittedName>
        <fullName evidence="2">Uncharacterized protein</fullName>
    </submittedName>
</protein>
<feature type="compositionally biased region" description="Basic and acidic residues" evidence="1">
    <location>
        <begin position="259"/>
        <end position="272"/>
    </location>
</feature>
<keyword evidence="3" id="KW-1185">Reference proteome</keyword>
<accession>A0A9J6F562</accession>
<feature type="compositionally biased region" description="Basic residues" evidence="1">
    <location>
        <begin position="245"/>
        <end position="255"/>
    </location>
</feature>
<proteinExistence type="predicted"/>
<dbReference type="EMBL" id="JABSTU010000001">
    <property type="protein sequence ID" value="KAH8041668.1"/>
    <property type="molecule type" value="Genomic_DNA"/>
</dbReference>
<evidence type="ECO:0000256" key="1">
    <source>
        <dbReference type="SAM" id="MobiDB-lite"/>
    </source>
</evidence>
<sequence length="272" mass="28443">MYQNYDQVVADEEARIRGDQQCATVNAPVVTGYMFQQGHPVGVPAVGGTAPVAHPMGGPQMVPPGWQVVPTTTAPGWSGMPQGMPQGPGMSQGPGITQGSGIPQAPGQLYYVMVQAPCPPGQQQAAAPNQQMSFSSGGIAYMPYYPGVQPQLMAGQPVVSPSSTAQATTAESASTKVSPDHMTAADAHLPRVSPEHDSQAKEAIPTSRESPQKVHGSQTEVAFAEAKPGESVHASEVVAPEKERVHHHKQHHTSPKSKMSSESKSPSDDGSE</sequence>
<feature type="compositionally biased region" description="Low complexity" evidence="1">
    <location>
        <begin position="162"/>
        <end position="175"/>
    </location>
</feature>
<gene>
    <name evidence="2" type="ORF">HPB51_017470</name>
</gene>
<evidence type="ECO:0000313" key="3">
    <source>
        <dbReference type="Proteomes" id="UP000821866"/>
    </source>
</evidence>
<reference evidence="2" key="1">
    <citation type="journal article" date="2020" name="Cell">
        <title>Large-Scale Comparative Analyses of Tick Genomes Elucidate Their Genetic Diversity and Vector Capacities.</title>
        <authorList>
            <consortium name="Tick Genome and Microbiome Consortium (TIGMIC)"/>
            <person name="Jia N."/>
            <person name="Wang J."/>
            <person name="Shi W."/>
            <person name="Du L."/>
            <person name="Sun Y."/>
            <person name="Zhan W."/>
            <person name="Jiang J.F."/>
            <person name="Wang Q."/>
            <person name="Zhang B."/>
            <person name="Ji P."/>
            <person name="Bell-Sakyi L."/>
            <person name="Cui X.M."/>
            <person name="Yuan T.T."/>
            <person name="Jiang B.G."/>
            <person name="Yang W.F."/>
            <person name="Lam T.T."/>
            <person name="Chang Q.C."/>
            <person name="Ding S.J."/>
            <person name="Wang X.J."/>
            <person name="Zhu J.G."/>
            <person name="Ruan X.D."/>
            <person name="Zhao L."/>
            <person name="Wei J.T."/>
            <person name="Ye R.Z."/>
            <person name="Que T.C."/>
            <person name="Du C.H."/>
            <person name="Zhou Y.H."/>
            <person name="Cheng J.X."/>
            <person name="Dai P.F."/>
            <person name="Guo W.B."/>
            <person name="Han X.H."/>
            <person name="Huang E.J."/>
            <person name="Li L.F."/>
            <person name="Wei W."/>
            <person name="Gao Y.C."/>
            <person name="Liu J.Z."/>
            <person name="Shao H.Z."/>
            <person name="Wang X."/>
            <person name="Wang C.C."/>
            <person name="Yang T.C."/>
            <person name="Huo Q.B."/>
            <person name="Li W."/>
            <person name="Chen H.Y."/>
            <person name="Chen S.E."/>
            <person name="Zhou L.G."/>
            <person name="Ni X.B."/>
            <person name="Tian J.H."/>
            <person name="Sheng Y."/>
            <person name="Liu T."/>
            <person name="Pan Y.S."/>
            <person name="Xia L.Y."/>
            <person name="Li J."/>
            <person name="Zhao F."/>
            <person name="Cao W.C."/>
        </authorList>
    </citation>
    <scope>NUCLEOTIDE SEQUENCE</scope>
    <source>
        <strain evidence="2">Rmic-2018</strain>
    </source>
</reference>
<evidence type="ECO:0000313" key="2">
    <source>
        <dbReference type="EMBL" id="KAH8041668.1"/>
    </source>
</evidence>
<name>A0A9J6F562_RHIMP</name>
<dbReference type="AlphaFoldDB" id="A0A9J6F562"/>
<reference evidence="2" key="2">
    <citation type="submission" date="2021-09" db="EMBL/GenBank/DDBJ databases">
        <authorList>
            <person name="Jia N."/>
            <person name="Wang J."/>
            <person name="Shi W."/>
            <person name="Du L."/>
            <person name="Sun Y."/>
            <person name="Zhan W."/>
            <person name="Jiang J."/>
            <person name="Wang Q."/>
            <person name="Zhang B."/>
            <person name="Ji P."/>
            <person name="Sakyi L.B."/>
            <person name="Cui X."/>
            <person name="Yuan T."/>
            <person name="Jiang B."/>
            <person name="Yang W."/>
            <person name="Lam T.T.-Y."/>
            <person name="Chang Q."/>
            <person name="Ding S."/>
            <person name="Wang X."/>
            <person name="Zhu J."/>
            <person name="Ruan X."/>
            <person name="Zhao L."/>
            <person name="Wei J."/>
            <person name="Que T."/>
            <person name="Du C."/>
            <person name="Cheng J."/>
            <person name="Dai P."/>
            <person name="Han X."/>
            <person name="Huang E."/>
            <person name="Gao Y."/>
            <person name="Liu J."/>
            <person name="Shao H."/>
            <person name="Ye R."/>
            <person name="Li L."/>
            <person name="Wei W."/>
            <person name="Wang X."/>
            <person name="Wang C."/>
            <person name="Huo Q."/>
            <person name="Li W."/>
            <person name="Guo W."/>
            <person name="Chen H."/>
            <person name="Chen S."/>
            <person name="Zhou L."/>
            <person name="Zhou L."/>
            <person name="Ni X."/>
            <person name="Tian J."/>
            <person name="Zhou Y."/>
            <person name="Sheng Y."/>
            <person name="Liu T."/>
            <person name="Pan Y."/>
            <person name="Xia L."/>
            <person name="Li J."/>
            <person name="Zhao F."/>
            <person name="Cao W."/>
        </authorList>
    </citation>
    <scope>NUCLEOTIDE SEQUENCE</scope>
    <source>
        <strain evidence="2">Rmic-2018</strain>
        <tissue evidence="2">Larvae</tissue>
    </source>
</reference>
<dbReference type="Proteomes" id="UP000821866">
    <property type="component" value="Chromosome 1"/>
</dbReference>